<organism evidence="3 4">
    <name type="scientific">Coniophora puteana (strain RWD-64-598)</name>
    <name type="common">Brown rot fungus</name>
    <dbReference type="NCBI Taxonomy" id="741705"/>
    <lineage>
        <taxon>Eukaryota</taxon>
        <taxon>Fungi</taxon>
        <taxon>Dikarya</taxon>
        <taxon>Basidiomycota</taxon>
        <taxon>Agaricomycotina</taxon>
        <taxon>Agaricomycetes</taxon>
        <taxon>Agaricomycetidae</taxon>
        <taxon>Boletales</taxon>
        <taxon>Coniophorineae</taxon>
        <taxon>Coniophoraceae</taxon>
        <taxon>Coniophora</taxon>
    </lineage>
</organism>
<evidence type="ECO:0000313" key="4">
    <source>
        <dbReference type="Proteomes" id="UP000053558"/>
    </source>
</evidence>
<dbReference type="GeneID" id="19202071"/>
<gene>
    <name evidence="3" type="ORF">CONPUDRAFT_145483</name>
</gene>
<evidence type="ECO:0000313" key="3">
    <source>
        <dbReference type="EMBL" id="EIW78138.1"/>
    </source>
</evidence>
<dbReference type="AlphaFoldDB" id="A0A5M3MFW5"/>
<feature type="transmembrane region" description="Helical" evidence="1">
    <location>
        <begin position="455"/>
        <end position="477"/>
    </location>
</feature>
<reference evidence="4" key="1">
    <citation type="journal article" date="2012" name="Science">
        <title>The Paleozoic origin of enzymatic lignin decomposition reconstructed from 31 fungal genomes.</title>
        <authorList>
            <person name="Floudas D."/>
            <person name="Binder M."/>
            <person name="Riley R."/>
            <person name="Barry K."/>
            <person name="Blanchette R.A."/>
            <person name="Henrissat B."/>
            <person name="Martinez A.T."/>
            <person name="Otillar R."/>
            <person name="Spatafora J.W."/>
            <person name="Yadav J.S."/>
            <person name="Aerts A."/>
            <person name="Benoit I."/>
            <person name="Boyd A."/>
            <person name="Carlson A."/>
            <person name="Copeland A."/>
            <person name="Coutinho P.M."/>
            <person name="de Vries R.P."/>
            <person name="Ferreira P."/>
            <person name="Findley K."/>
            <person name="Foster B."/>
            <person name="Gaskell J."/>
            <person name="Glotzer D."/>
            <person name="Gorecki P."/>
            <person name="Heitman J."/>
            <person name="Hesse C."/>
            <person name="Hori C."/>
            <person name="Igarashi K."/>
            <person name="Jurgens J.A."/>
            <person name="Kallen N."/>
            <person name="Kersten P."/>
            <person name="Kohler A."/>
            <person name="Kuees U."/>
            <person name="Kumar T.K.A."/>
            <person name="Kuo A."/>
            <person name="LaButti K."/>
            <person name="Larrondo L.F."/>
            <person name="Lindquist E."/>
            <person name="Ling A."/>
            <person name="Lombard V."/>
            <person name="Lucas S."/>
            <person name="Lundell T."/>
            <person name="Martin R."/>
            <person name="McLaughlin D.J."/>
            <person name="Morgenstern I."/>
            <person name="Morin E."/>
            <person name="Murat C."/>
            <person name="Nagy L.G."/>
            <person name="Nolan M."/>
            <person name="Ohm R.A."/>
            <person name="Patyshakuliyeva A."/>
            <person name="Rokas A."/>
            <person name="Ruiz-Duenas F.J."/>
            <person name="Sabat G."/>
            <person name="Salamov A."/>
            <person name="Samejima M."/>
            <person name="Schmutz J."/>
            <person name="Slot J.C."/>
            <person name="St John F."/>
            <person name="Stenlid J."/>
            <person name="Sun H."/>
            <person name="Sun S."/>
            <person name="Syed K."/>
            <person name="Tsang A."/>
            <person name="Wiebenga A."/>
            <person name="Young D."/>
            <person name="Pisabarro A."/>
            <person name="Eastwood D.C."/>
            <person name="Martin F."/>
            <person name="Cullen D."/>
            <person name="Grigoriev I.V."/>
            <person name="Hibbett D.S."/>
        </authorList>
    </citation>
    <scope>NUCLEOTIDE SEQUENCE [LARGE SCALE GENOMIC DNA]</scope>
    <source>
        <strain evidence="4">RWD-64-598 SS2</strain>
    </source>
</reference>
<protein>
    <submittedName>
        <fullName evidence="3">Uncharacterized protein</fullName>
    </submittedName>
</protein>
<evidence type="ECO:0000256" key="1">
    <source>
        <dbReference type="SAM" id="Phobius"/>
    </source>
</evidence>
<keyword evidence="1" id="KW-0812">Transmembrane</keyword>
<keyword evidence="1" id="KW-1133">Transmembrane helix</keyword>
<keyword evidence="4" id="KW-1185">Reference proteome</keyword>
<feature type="signal peptide" evidence="2">
    <location>
        <begin position="1"/>
        <end position="19"/>
    </location>
</feature>
<evidence type="ECO:0000256" key="2">
    <source>
        <dbReference type="SAM" id="SignalP"/>
    </source>
</evidence>
<dbReference type="OrthoDB" id="3253026at2759"/>
<accession>A0A5M3MFW5</accession>
<comment type="caution">
    <text evidence="3">The sequence shown here is derived from an EMBL/GenBank/DDBJ whole genome shotgun (WGS) entry which is preliminary data.</text>
</comment>
<keyword evidence="1" id="KW-0472">Membrane</keyword>
<dbReference type="OMA" id="LANAICC"/>
<dbReference type="RefSeq" id="XP_007771222.1">
    <property type="nucleotide sequence ID" value="XM_007773032.1"/>
</dbReference>
<keyword evidence="2" id="KW-0732">Signal</keyword>
<dbReference type="Proteomes" id="UP000053558">
    <property type="component" value="Unassembled WGS sequence"/>
</dbReference>
<dbReference type="EMBL" id="JH711582">
    <property type="protein sequence ID" value="EIW78138.1"/>
    <property type="molecule type" value="Genomic_DNA"/>
</dbReference>
<name>A0A5M3MFW5_CONPW</name>
<feature type="chain" id="PRO_5024376368" evidence="2">
    <location>
        <begin position="20"/>
        <end position="556"/>
    </location>
</feature>
<proteinExistence type="predicted"/>
<dbReference type="KEGG" id="cput:CONPUDRAFT_145483"/>
<feature type="transmembrane region" description="Helical" evidence="1">
    <location>
        <begin position="521"/>
        <end position="542"/>
    </location>
</feature>
<sequence>MFFIVPFLITAASAAPIYAKVICKTTTYLDIVVFFVTNYITHAATVPSTAGTKWYSTATWTIVCIFLPFAGLGKSLGLFFRYVQCRQNDMEKALARGALILVKRSKDWKPNEISAEQVYVRVRQNDRFLTEKEFGSIKVSTTVRITIEDDDRINARVDPAQVRIHGGMAKLPAGYELDFADFWDRWHLNLDNGSQLSSSQSWVKMVTSIAQLLYTSLTIYETAGPQLDVYGYAAYGLTVFPYLLQSLVNLAAVGIAGDYSCAYLINTAILTEANGRALAQCDNAFTGMVGRPGKPEGATVIPNSFGVEMKLEPEDEVNTQGGPETRIRAVDIGTAAESPISLTQPARDDSVLSPISEKHVAPPKRALTMPRPQRRKTRDDYTKTRVLLITRATNNTNDTKSTNNDEYETTEMRLNLVEGRQPADIELILPAATNHWVAKIASNSSWWDACLAYCGLVAAVIIVLFLPYLVIYLLTGFHKRSSTPAERAWLMAWSSANDLAFLIFAPQFLTPYGFADLANLVWLIPAVVTLIVPAMGGFVMVARMQAASKTCSLDSD</sequence>